<evidence type="ECO:0000259" key="1">
    <source>
        <dbReference type="Pfam" id="PF12937"/>
    </source>
</evidence>
<accession>A0ABQ7JHP2</accession>
<dbReference type="InterPro" id="IPR036047">
    <property type="entry name" value="F-box-like_dom_sf"/>
</dbReference>
<dbReference type="Proteomes" id="UP001194696">
    <property type="component" value="Unassembled WGS sequence"/>
</dbReference>
<dbReference type="InterPro" id="IPR001810">
    <property type="entry name" value="F-box_dom"/>
</dbReference>
<reference evidence="2 3" key="1">
    <citation type="journal article" date="2020" name="Fungal Divers.">
        <title>Resolving the Mortierellaceae phylogeny through synthesis of multi-gene phylogenetics and phylogenomics.</title>
        <authorList>
            <person name="Vandepol N."/>
            <person name="Liber J."/>
            <person name="Desiro A."/>
            <person name="Na H."/>
            <person name="Kennedy M."/>
            <person name="Barry K."/>
            <person name="Grigoriev I.V."/>
            <person name="Miller A.N."/>
            <person name="O'Donnell K."/>
            <person name="Stajich J.E."/>
            <person name="Bonito G."/>
        </authorList>
    </citation>
    <scope>NUCLEOTIDE SEQUENCE [LARGE SCALE GENOMIC DNA]</scope>
    <source>
        <strain evidence="2 3">AD045</strain>
    </source>
</reference>
<dbReference type="SUPFAM" id="SSF52047">
    <property type="entry name" value="RNI-like"/>
    <property type="match status" value="1"/>
</dbReference>
<dbReference type="InterPro" id="IPR032675">
    <property type="entry name" value="LRR_dom_sf"/>
</dbReference>
<sequence>MTVPTTFANLPSKVQLLIGSSLHPHTLSICVRVSKAWQTLFNPLLWRRVQESRLTWDGKPTNLDVSWENCFVTCLTEGALLKNGHLVEFLKLDSDNDHFLAQLLEYTPKNYPRLHSAEFGDIQGHDELIAEFINRGKAGWRTLCFRMYEMDEFVFFGTRSARAILKHAETLEVLRIGHAPFLKSKYIQRLLSSAPNLKTLYLLGYERLMDGPDTTLNAYDAASSEWVCTNLEVFGCHIGGIPRPDITRDIAGYPPEEFTIEGTREESIALQRRVYTQLGRLTKLRELTLGSPYTDGEEADIELRRNMPFRHFDCLAL</sequence>
<dbReference type="Gene3D" id="3.80.10.10">
    <property type="entry name" value="Ribonuclease Inhibitor"/>
    <property type="match status" value="1"/>
</dbReference>
<organism evidence="2 3">
    <name type="scientific">Linnemannia gamsii</name>
    <dbReference type="NCBI Taxonomy" id="64522"/>
    <lineage>
        <taxon>Eukaryota</taxon>
        <taxon>Fungi</taxon>
        <taxon>Fungi incertae sedis</taxon>
        <taxon>Mucoromycota</taxon>
        <taxon>Mortierellomycotina</taxon>
        <taxon>Mortierellomycetes</taxon>
        <taxon>Mortierellales</taxon>
        <taxon>Mortierellaceae</taxon>
        <taxon>Linnemannia</taxon>
    </lineage>
</organism>
<dbReference type="SUPFAM" id="SSF81383">
    <property type="entry name" value="F-box domain"/>
    <property type="match status" value="1"/>
</dbReference>
<feature type="non-terminal residue" evidence="2">
    <location>
        <position position="317"/>
    </location>
</feature>
<gene>
    <name evidence="2" type="ORF">BGZ96_004903</name>
</gene>
<name>A0ABQ7JHP2_9FUNG</name>
<evidence type="ECO:0000313" key="3">
    <source>
        <dbReference type="Proteomes" id="UP001194696"/>
    </source>
</evidence>
<feature type="domain" description="F-box" evidence="1">
    <location>
        <begin position="7"/>
        <end position="49"/>
    </location>
</feature>
<keyword evidence="3" id="KW-1185">Reference proteome</keyword>
<dbReference type="EMBL" id="JAAAIM010002278">
    <property type="protein sequence ID" value="KAG0273303.1"/>
    <property type="molecule type" value="Genomic_DNA"/>
</dbReference>
<dbReference type="Pfam" id="PF12937">
    <property type="entry name" value="F-box-like"/>
    <property type="match status" value="1"/>
</dbReference>
<proteinExistence type="predicted"/>
<comment type="caution">
    <text evidence="2">The sequence shown here is derived from an EMBL/GenBank/DDBJ whole genome shotgun (WGS) entry which is preliminary data.</text>
</comment>
<protein>
    <recommendedName>
        <fullName evidence="1">F-box domain-containing protein</fullName>
    </recommendedName>
</protein>
<evidence type="ECO:0000313" key="2">
    <source>
        <dbReference type="EMBL" id="KAG0273303.1"/>
    </source>
</evidence>